<gene>
    <name evidence="2" type="ORF">PIB30_001158</name>
</gene>
<reference evidence="2 3" key="1">
    <citation type="journal article" date="2023" name="Plants (Basel)">
        <title>Bridging the Gap: Combining Genomics and Transcriptomics Approaches to Understand Stylosanthes scabra, an Orphan Legume from the Brazilian Caatinga.</title>
        <authorList>
            <person name="Ferreira-Neto J.R.C."/>
            <person name="da Silva M.D."/>
            <person name="Binneck E."/>
            <person name="de Melo N.F."/>
            <person name="da Silva R.H."/>
            <person name="de Melo A.L.T.M."/>
            <person name="Pandolfi V."/>
            <person name="Bustamante F.O."/>
            <person name="Brasileiro-Vidal A.C."/>
            <person name="Benko-Iseppon A.M."/>
        </authorList>
    </citation>
    <scope>NUCLEOTIDE SEQUENCE [LARGE SCALE GENOMIC DNA]</scope>
    <source>
        <tissue evidence="2">Leaves</tissue>
    </source>
</reference>
<accession>A0ABU6V2Y0</accession>
<proteinExistence type="predicted"/>
<keyword evidence="3" id="KW-1185">Reference proteome</keyword>
<evidence type="ECO:0000313" key="2">
    <source>
        <dbReference type="EMBL" id="MED6167262.1"/>
    </source>
</evidence>
<evidence type="ECO:0000256" key="1">
    <source>
        <dbReference type="SAM" id="MobiDB-lite"/>
    </source>
</evidence>
<name>A0ABU6V2Y0_9FABA</name>
<protein>
    <submittedName>
        <fullName evidence="2">Uncharacterized protein</fullName>
    </submittedName>
</protein>
<organism evidence="2 3">
    <name type="scientific">Stylosanthes scabra</name>
    <dbReference type="NCBI Taxonomy" id="79078"/>
    <lineage>
        <taxon>Eukaryota</taxon>
        <taxon>Viridiplantae</taxon>
        <taxon>Streptophyta</taxon>
        <taxon>Embryophyta</taxon>
        <taxon>Tracheophyta</taxon>
        <taxon>Spermatophyta</taxon>
        <taxon>Magnoliopsida</taxon>
        <taxon>eudicotyledons</taxon>
        <taxon>Gunneridae</taxon>
        <taxon>Pentapetalae</taxon>
        <taxon>rosids</taxon>
        <taxon>fabids</taxon>
        <taxon>Fabales</taxon>
        <taxon>Fabaceae</taxon>
        <taxon>Papilionoideae</taxon>
        <taxon>50 kb inversion clade</taxon>
        <taxon>dalbergioids sensu lato</taxon>
        <taxon>Dalbergieae</taxon>
        <taxon>Pterocarpus clade</taxon>
        <taxon>Stylosanthes</taxon>
    </lineage>
</organism>
<evidence type="ECO:0000313" key="3">
    <source>
        <dbReference type="Proteomes" id="UP001341840"/>
    </source>
</evidence>
<feature type="compositionally biased region" description="Acidic residues" evidence="1">
    <location>
        <begin position="9"/>
        <end position="18"/>
    </location>
</feature>
<feature type="region of interest" description="Disordered" evidence="1">
    <location>
        <begin position="1"/>
        <end position="26"/>
    </location>
</feature>
<sequence length="104" mass="11936">MLKKKMLESDEEALEEEAGTNSPAEVGFTQQTTMVPMEERDFDANVDVEEQRTTTTSPLMERRIEDDDTTWMESTNENDIVMGSMYENDVIDSVSFLIRLMMSP</sequence>
<dbReference type="EMBL" id="JASCZI010151037">
    <property type="protein sequence ID" value="MED6167262.1"/>
    <property type="molecule type" value="Genomic_DNA"/>
</dbReference>
<dbReference type="Proteomes" id="UP001341840">
    <property type="component" value="Unassembled WGS sequence"/>
</dbReference>
<comment type="caution">
    <text evidence="2">The sequence shown here is derived from an EMBL/GenBank/DDBJ whole genome shotgun (WGS) entry which is preliminary data.</text>
</comment>